<gene>
    <name evidence="6" type="ORF">BBV17_21450</name>
</gene>
<name>A0ABX3CQ54_9BACI</name>
<dbReference type="InterPro" id="IPR029154">
    <property type="entry name" value="HIBADH-like_NADP-bd"/>
</dbReference>
<accession>A0ABX3CQ54</accession>
<evidence type="ECO:0000259" key="5">
    <source>
        <dbReference type="Pfam" id="PF14833"/>
    </source>
</evidence>
<sequence length="326" mass="35163">MNENIGFIGLGKMGLPMAMNLLKNGYYVFGSDVNENALIELQALGGKTGGVKDWIDKVKYVVLMLPSSVIVNKVVEEIIDARSSSTPKDQDSLIIIDMSSSYPADTRENSSKLEPYNIGFVDAPVSGGVKKAVDGTLTIMAGGSAEQFEQCKRLLESMGTSITLVGPSGSGHLIKSINNYLSATHLLASCEAVQLLENFGVVPEKAVNVINQSTGRSGSTEYKFPSFILTETYNSGFSLELIKKDIGMANQLFKDADAATSLPQIVFQKFSEASNALDKDADHTEINKFVSSYLLKRGILNEENEEIVPGGSCSGNDVHPRGVRQF</sequence>
<feature type="domain" description="6-phosphogluconate dehydrogenase NADP-binding" evidence="4">
    <location>
        <begin position="4"/>
        <end position="166"/>
    </location>
</feature>
<dbReference type="InterPro" id="IPR002204">
    <property type="entry name" value="3-OH-isobutyrate_DH-rel_CS"/>
</dbReference>
<evidence type="ECO:0000313" key="6">
    <source>
        <dbReference type="EMBL" id="OHX46806.1"/>
    </source>
</evidence>
<keyword evidence="3" id="KW-0520">NAD</keyword>
<evidence type="ECO:0000259" key="4">
    <source>
        <dbReference type="Pfam" id="PF03446"/>
    </source>
</evidence>
<keyword evidence="7" id="KW-1185">Reference proteome</keyword>
<dbReference type="Gene3D" id="3.40.50.720">
    <property type="entry name" value="NAD(P)-binding Rossmann-like Domain"/>
    <property type="match status" value="1"/>
</dbReference>
<dbReference type="Proteomes" id="UP000180194">
    <property type="component" value="Unassembled WGS sequence"/>
</dbReference>
<evidence type="ECO:0000313" key="7">
    <source>
        <dbReference type="Proteomes" id="UP000180194"/>
    </source>
</evidence>
<keyword evidence="2" id="KW-0560">Oxidoreductase</keyword>
<dbReference type="EMBL" id="MBRJ01000028">
    <property type="protein sequence ID" value="OHX46806.1"/>
    <property type="molecule type" value="Genomic_DNA"/>
</dbReference>
<dbReference type="Gene3D" id="1.10.1040.10">
    <property type="entry name" value="N-(1-d-carboxylethyl)-l-norvaline Dehydrogenase, domain 2"/>
    <property type="match status" value="1"/>
</dbReference>
<dbReference type="PROSITE" id="PS00895">
    <property type="entry name" value="3_HYDROXYISOBUT_DH"/>
    <property type="match status" value="1"/>
</dbReference>
<dbReference type="Pfam" id="PF03446">
    <property type="entry name" value="NAD_binding_2"/>
    <property type="match status" value="1"/>
</dbReference>
<dbReference type="InterPro" id="IPR015815">
    <property type="entry name" value="HIBADH-related"/>
</dbReference>
<dbReference type="SUPFAM" id="SSF51735">
    <property type="entry name" value="NAD(P)-binding Rossmann-fold domains"/>
    <property type="match status" value="1"/>
</dbReference>
<dbReference type="InterPro" id="IPR013328">
    <property type="entry name" value="6PGD_dom2"/>
</dbReference>
<reference evidence="6 7" key="1">
    <citation type="submission" date="2016-07" db="EMBL/GenBank/DDBJ databases">
        <title>Bacillus oceanisediminis whole genome.</title>
        <authorList>
            <person name="Pal Y."/>
            <person name="Verma A."/>
            <person name="Mual P."/>
            <person name="Srinivasan K."/>
        </authorList>
    </citation>
    <scope>NUCLEOTIDE SEQUENCE [LARGE SCALE GENOMIC DNA]</scope>
    <source>
        <strain evidence="6 7">Bhandara28</strain>
    </source>
</reference>
<dbReference type="PANTHER" id="PTHR22981">
    <property type="entry name" value="3-HYDROXYISOBUTYRATE DEHYDROGENASE-RELATED"/>
    <property type="match status" value="1"/>
</dbReference>
<comment type="caution">
    <text evidence="6">The sequence shown here is derived from an EMBL/GenBank/DDBJ whole genome shotgun (WGS) entry which is preliminary data.</text>
</comment>
<dbReference type="Pfam" id="PF14833">
    <property type="entry name" value="NAD_binding_11"/>
    <property type="match status" value="1"/>
</dbReference>
<evidence type="ECO:0008006" key="8">
    <source>
        <dbReference type="Google" id="ProtNLM"/>
    </source>
</evidence>
<protein>
    <recommendedName>
        <fullName evidence="8">3-hydroxyisobutyrate dehydrogenase</fullName>
    </recommendedName>
</protein>
<evidence type="ECO:0000256" key="3">
    <source>
        <dbReference type="ARBA" id="ARBA00023027"/>
    </source>
</evidence>
<feature type="domain" description="3-hydroxyisobutyrate dehydrogenase-like NAD-binding" evidence="5">
    <location>
        <begin position="169"/>
        <end position="288"/>
    </location>
</feature>
<evidence type="ECO:0000256" key="1">
    <source>
        <dbReference type="ARBA" id="ARBA00009080"/>
    </source>
</evidence>
<dbReference type="InterPro" id="IPR006115">
    <property type="entry name" value="6PGDH_NADP-bd"/>
</dbReference>
<dbReference type="RefSeq" id="WP_009334874.1">
    <property type="nucleotide sequence ID" value="NZ_CP062790.1"/>
</dbReference>
<comment type="similarity">
    <text evidence="1">Belongs to the HIBADH-related family.</text>
</comment>
<proteinExistence type="inferred from homology"/>
<organism evidence="6 7">
    <name type="scientific">Cytobacillus oceanisediminis</name>
    <dbReference type="NCBI Taxonomy" id="665099"/>
    <lineage>
        <taxon>Bacteria</taxon>
        <taxon>Bacillati</taxon>
        <taxon>Bacillota</taxon>
        <taxon>Bacilli</taxon>
        <taxon>Bacillales</taxon>
        <taxon>Bacillaceae</taxon>
        <taxon>Cytobacillus</taxon>
    </lineage>
</organism>
<dbReference type="InterPro" id="IPR036291">
    <property type="entry name" value="NAD(P)-bd_dom_sf"/>
</dbReference>
<evidence type="ECO:0000256" key="2">
    <source>
        <dbReference type="ARBA" id="ARBA00023002"/>
    </source>
</evidence>
<dbReference type="InterPro" id="IPR008927">
    <property type="entry name" value="6-PGluconate_DH-like_C_sf"/>
</dbReference>
<dbReference type="PANTHER" id="PTHR22981:SF7">
    <property type="entry name" value="3-HYDROXYISOBUTYRATE DEHYDROGENASE, MITOCHONDRIAL"/>
    <property type="match status" value="1"/>
</dbReference>
<dbReference type="PIRSF" id="PIRSF000103">
    <property type="entry name" value="HIBADH"/>
    <property type="match status" value="1"/>
</dbReference>
<dbReference type="SUPFAM" id="SSF48179">
    <property type="entry name" value="6-phosphogluconate dehydrogenase C-terminal domain-like"/>
    <property type="match status" value="1"/>
</dbReference>